<name>W4L9T3_ENTF1</name>
<dbReference type="Proteomes" id="UP000019141">
    <property type="component" value="Unassembled WGS sequence"/>
</dbReference>
<dbReference type="Pfam" id="PF21263">
    <property type="entry name" value="Acyl-CoA-dh_C"/>
    <property type="match status" value="1"/>
</dbReference>
<dbReference type="PANTHER" id="PTHR43884:SF12">
    <property type="entry name" value="ISOVALERYL-COA DEHYDROGENASE, MITOCHONDRIAL-RELATED"/>
    <property type="match status" value="1"/>
</dbReference>
<accession>W4L9T3</accession>
<organism evidence="6 7">
    <name type="scientific">Entotheonella factor</name>
    <dbReference type="NCBI Taxonomy" id="1429438"/>
    <lineage>
        <taxon>Bacteria</taxon>
        <taxon>Pseudomonadati</taxon>
        <taxon>Nitrospinota/Tectimicrobiota group</taxon>
        <taxon>Candidatus Tectimicrobiota</taxon>
        <taxon>Candidatus Entotheonellia</taxon>
        <taxon>Candidatus Entotheonellales</taxon>
        <taxon>Candidatus Entotheonellaceae</taxon>
        <taxon>Candidatus Entotheonella</taxon>
    </lineage>
</organism>
<evidence type="ECO:0000259" key="4">
    <source>
        <dbReference type="Pfam" id="PF00441"/>
    </source>
</evidence>
<reference evidence="6 7" key="1">
    <citation type="journal article" date="2014" name="Nature">
        <title>An environmental bacterial taxon with a large and distinct metabolic repertoire.</title>
        <authorList>
            <person name="Wilson M.C."/>
            <person name="Mori T."/>
            <person name="Ruckert C."/>
            <person name="Uria A.R."/>
            <person name="Helf M.J."/>
            <person name="Takada K."/>
            <person name="Gernert C."/>
            <person name="Steffens U.A."/>
            <person name="Heycke N."/>
            <person name="Schmitt S."/>
            <person name="Rinke C."/>
            <person name="Helfrich E.J."/>
            <person name="Brachmann A.O."/>
            <person name="Gurgui C."/>
            <person name="Wakimoto T."/>
            <person name="Kracht M."/>
            <person name="Crusemann M."/>
            <person name="Hentschel U."/>
            <person name="Abe I."/>
            <person name="Matsunaga S."/>
            <person name="Kalinowski J."/>
            <person name="Takeyama H."/>
            <person name="Piel J."/>
        </authorList>
    </citation>
    <scope>NUCLEOTIDE SEQUENCE [LARGE SCALE GENOMIC DNA]</scope>
    <source>
        <strain evidence="7">TSY1</strain>
    </source>
</reference>
<evidence type="ECO:0000256" key="3">
    <source>
        <dbReference type="ARBA" id="ARBA00022827"/>
    </source>
</evidence>
<dbReference type="InterPro" id="IPR036250">
    <property type="entry name" value="AcylCo_DH-like_C"/>
</dbReference>
<dbReference type="AlphaFoldDB" id="W4L9T3"/>
<protein>
    <submittedName>
        <fullName evidence="6">Uncharacterized protein</fullName>
    </submittedName>
</protein>
<evidence type="ECO:0000256" key="1">
    <source>
        <dbReference type="ARBA" id="ARBA00009347"/>
    </source>
</evidence>
<dbReference type="FunFam" id="1.20.140.10:FF:000019">
    <property type="entry name" value="Acyl-CoA dehydrogenase"/>
    <property type="match status" value="1"/>
</dbReference>
<dbReference type="SUPFAM" id="SSF56645">
    <property type="entry name" value="Acyl-CoA dehydrogenase NM domain-like"/>
    <property type="match status" value="1"/>
</dbReference>
<dbReference type="InterPro" id="IPR009075">
    <property type="entry name" value="AcylCo_DH/oxidase_C"/>
</dbReference>
<dbReference type="EMBL" id="AZHW01000998">
    <property type="protein sequence ID" value="ETW94833.1"/>
    <property type="molecule type" value="Genomic_DNA"/>
</dbReference>
<evidence type="ECO:0000313" key="7">
    <source>
        <dbReference type="Proteomes" id="UP000019141"/>
    </source>
</evidence>
<dbReference type="HOGENOM" id="CLU_018204_3_3_7"/>
<comment type="similarity">
    <text evidence="1">Belongs to the acyl-CoA dehydrogenase family.</text>
</comment>
<feature type="domain" description="Acyl-CoA dehydrogenase/oxidase C-terminal" evidence="4">
    <location>
        <begin position="50"/>
        <end position="215"/>
    </location>
</feature>
<dbReference type="SUPFAM" id="SSF47203">
    <property type="entry name" value="Acyl-CoA dehydrogenase C-terminal domain-like"/>
    <property type="match status" value="1"/>
</dbReference>
<dbReference type="Gene3D" id="2.40.110.10">
    <property type="entry name" value="Butyryl-CoA Dehydrogenase, subunit A, domain 2"/>
    <property type="match status" value="1"/>
</dbReference>
<dbReference type="InterPro" id="IPR006089">
    <property type="entry name" value="Acyl-CoA_DH_CS"/>
</dbReference>
<evidence type="ECO:0000259" key="5">
    <source>
        <dbReference type="Pfam" id="PF21263"/>
    </source>
</evidence>
<dbReference type="GO" id="GO:0003995">
    <property type="term" value="F:acyl-CoA dehydrogenase activity"/>
    <property type="evidence" value="ECO:0007669"/>
    <property type="project" value="InterPro"/>
</dbReference>
<dbReference type="Gene3D" id="1.20.140.10">
    <property type="entry name" value="Butyryl-CoA Dehydrogenase, subunit A, domain 3"/>
    <property type="match status" value="2"/>
</dbReference>
<gene>
    <name evidence="6" type="ORF">ETSY1_33190</name>
</gene>
<dbReference type="PANTHER" id="PTHR43884">
    <property type="entry name" value="ACYL-COA DEHYDROGENASE"/>
    <property type="match status" value="1"/>
</dbReference>
<sequence length="394" mass="42948">MFTAFVVERDAPGLSIGKEEHKMGIIGSSTCPVTLDKVPVPVENVLGEIGAGHRVAFNILNVGRLKLGAGCLGAMKSVIAQTIPYAKQRQQFGRAIASFGLIQQKIADMAIATYVLDSLIYRSAGLIAAQLATLSPEAEDYDQQVIKGIEEFAVECSIAKVFGSEKLDLAVDEMVQIYGGYGFIEESPAPRAYRDARINRIFEGTNEINRLLIPDTLMRRANRGQLPLMQAVEQVVGNLLAPLSPLMEHDDNPLHLEQQMIERCKQAALLCAGISVQTHQQALAEQQEILGFIADMTIELYAAESALLRALKHHAGGDEHANALRLDMTRSWCRELPEKIERLGTQTLAASVEGDALSMPLAALKKLTRVTPVNGVTLKRNVAEALIGAERYPL</sequence>
<dbReference type="InterPro" id="IPR049426">
    <property type="entry name" value="Acyl-CoA-dh-like_C"/>
</dbReference>
<keyword evidence="2" id="KW-0285">Flavoprotein</keyword>
<keyword evidence="3" id="KW-0274">FAD</keyword>
<dbReference type="InterPro" id="IPR009100">
    <property type="entry name" value="AcylCoA_DH/oxidase_NM_dom_sf"/>
</dbReference>
<comment type="caution">
    <text evidence="6">The sequence shown here is derived from an EMBL/GenBank/DDBJ whole genome shotgun (WGS) entry which is preliminary data.</text>
</comment>
<keyword evidence="7" id="KW-1185">Reference proteome</keyword>
<feature type="domain" description="Acyl-CoA dehydrogenase-like C-terminal" evidence="5">
    <location>
        <begin position="264"/>
        <end position="366"/>
    </location>
</feature>
<dbReference type="PROSITE" id="PS00073">
    <property type="entry name" value="ACYL_COA_DH_2"/>
    <property type="match status" value="1"/>
</dbReference>
<proteinExistence type="inferred from homology"/>
<evidence type="ECO:0000313" key="6">
    <source>
        <dbReference type="EMBL" id="ETW94833.1"/>
    </source>
</evidence>
<evidence type="ECO:0000256" key="2">
    <source>
        <dbReference type="ARBA" id="ARBA00022630"/>
    </source>
</evidence>
<dbReference type="PATRIC" id="fig|1429438.4.peg.6283"/>
<dbReference type="InterPro" id="IPR046373">
    <property type="entry name" value="Acyl-CoA_Oxase/DH_mid-dom_sf"/>
</dbReference>
<dbReference type="Pfam" id="PF00441">
    <property type="entry name" value="Acyl-CoA_dh_1"/>
    <property type="match status" value="1"/>
</dbReference>